<dbReference type="PANTHER" id="PTHR43844:SF2">
    <property type="entry name" value="SYNTHASE, VITAMIN-B12 INDEPENDENT, PUTATIVE (AFU_ORTHOLOGUE AFUA_3G12060)-RELATED"/>
    <property type="match status" value="1"/>
</dbReference>
<dbReference type="InterPro" id="IPR002629">
    <property type="entry name" value="Met_Synth_C/arc"/>
</dbReference>
<protein>
    <submittedName>
        <fullName evidence="2">5-methyltetrahydropteroyltriglutamate-homocystei ne methyltransferase</fullName>
    </submittedName>
</protein>
<dbReference type="GO" id="GO:0009086">
    <property type="term" value="P:methionine biosynthetic process"/>
    <property type="evidence" value="ECO:0007669"/>
    <property type="project" value="InterPro"/>
</dbReference>
<name>A0A0H4PAW9_9BACT</name>
<keyword evidence="2" id="KW-0808">Transferase</keyword>
<dbReference type="SUPFAM" id="SSF51726">
    <property type="entry name" value="UROD/MetE-like"/>
    <property type="match status" value="1"/>
</dbReference>
<dbReference type="GO" id="GO:0008270">
    <property type="term" value="F:zinc ion binding"/>
    <property type="evidence" value="ECO:0007669"/>
    <property type="project" value="InterPro"/>
</dbReference>
<dbReference type="KEGG" id="camu:CA2015_2160"/>
<dbReference type="RefSeq" id="WP_048641899.1">
    <property type="nucleotide sequence ID" value="NZ_CP012040.1"/>
</dbReference>
<dbReference type="Proteomes" id="UP000036520">
    <property type="component" value="Chromosome"/>
</dbReference>
<organism evidence="2 3">
    <name type="scientific">Cyclobacterium amurskyense</name>
    <dbReference type="NCBI Taxonomy" id="320787"/>
    <lineage>
        <taxon>Bacteria</taxon>
        <taxon>Pseudomonadati</taxon>
        <taxon>Bacteroidota</taxon>
        <taxon>Cytophagia</taxon>
        <taxon>Cytophagales</taxon>
        <taxon>Cyclobacteriaceae</taxon>
        <taxon>Cyclobacterium</taxon>
    </lineage>
</organism>
<keyword evidence="3" id="KW-1185">Reference proteome</keyword>
<dbReference type="Pfam" id="PF01717">
    <property type="entry name" value="Meth_synt_2"/>
    <property type="match status" value="1"/>
</dbReference>
<dbReference type="GO" id="GO:0003871">
    <property type="term" value="F:5-methyltetrahydropteroyltriglutamate-homocysteine S-methyltransferase activity"/>
    <property type="evidence" value="ECO:0007669"/>
    <property type="project" value="InterPro"/>
</dbReference>
<keyword evidence="2" id="KW-0489">Methyltransferase</keyword>
<proteinExistence type="predicted"/>
<evidence type="ECO:0000259" key="1">
    <source>
        <dbReference type="Pfam" id="PF01717"/>
    </source>
</evidence>
<dbReference type="PANTHER" id="PTHR43844">
    <property type="entry name" value="METHIONINE SYNTHASE"/>
    <property type="match status" value="1"/>
</dbReference>
<evidence type="ECO:0000313" key="2">
    <source>
        <dbReference type="EMBL" id="AKP51581.1"/>
    </source>
</evidence>
<sequence>MNLIPSESVGSVPRSRELQEAMAAFSQGNLPEREMNKYFDEAVKDTIHRMKNTGSPIISDGEQTKSSFVTYPLDGLTNLASDGISIPFEDGHTRQLPKLTKGPFHYSTYAGSYLPRAKKYTTLPLKQAVISASAMSLLYPSEGLADYTQQQFIIDLVNQSVADIRSCFDNGAHHVQVDFTEARLAIKLDPSKALLKQFIDLNNQVLSNFSYLERQRIGFHTCPGGDHDSTHSGDVDYAELIPLFLTLNSGNFYMQMASEKNPTKALKIIGENIQPNQRVYIGVIDVINEAIETPQMVYERIMAAAEYIPLNQLGTTDDCGFSPFSDDMATSRDTAFAKITARIEGTKMAAEKLKFKA</sequence>
<dbReference type="InterPro" id="IPR038071">
    <property type="entry name" value="UROD/MetE-like_sf"/>
</dbReference>
<dbReference type="AlphaFoldDB" id="A0A0H4PAW9"/>
<evidence type="ECO:0000313" key="3">
    <source>
        <dbReference type="Proteomes" id="UP000036520"/>
    </source>
</evidence>
<dbReference type="OrthoDB" id="244285at2"/>
<accession>A0A0H4PAW9</accession>
<dbReference type="Gene3D" id="3.20.20.210">
    <property type="match status" value="1"/>
</dbReference>
<dbReference type="STRING" id="320787.CA2015_2160"/>
<feature type="domain" description="Cobalamin-independent methionine synthase MetE C-terminal/archaeal" evidence="1">
    <location>
        <begin position="7"/>
        <end position="322"/>
    </location>
</feature>
<dbReference type="GO" id="GO:0032259">
    <property type="term" value="P:methylation"/>
    <property type="evidence" value="ECO:0007669"/>
    <property type="project" value="UniProtKB-KW"/>
</dbReference>
<gene>
    <name evidence="2" type="ORF">CA2015_2160</name>
</gene>
<dbReference type="EMBL" id="CP012040">
    <property type="protein sequence ID" value="AKP51581.1"/>
    <property type="molecule type" value="Genomic_DNA"/>
</dbReference>
<reference evidence="2 3" key="1">
    <citation type="submission" date="2015-07" db="EMBL/GenBank/DDBJ databases">
        <authorList>
            <person name="Kim K.M."/>
        </authorList>
    </citation>
    <scope>NUCLEOTIDE SEQUENCE [LARGE SCALE GENOMIC DNA]</scope>
    <source>
        <strain evidence="2 3">KCTC 12363</strain>
    </source>
</reference>
<dbReference type="PATRIC" id="fig|320787.5.peg.2377"/>